<gene>
    <name evidence="3" type="ORF">ANIA_11297</name>
</gene>
<protein>
    <submittedName>
        <fullName evidence="3">Uncharacterized protein</fullName>
    </submittedName>
</protein>
<dbReference type="HOGENOM" id="CLU_2740014_0_0_1"/>
<dbReference type="AlphaFoldDB" id="C8VSH0"/>
<dbReference type="InParanoid" id="C8VSH0"/>
<dbReference type="KEGG" id="ani:ANIA_11297"/>
<accession>C8VSH0</accession>
<dbReference type="RefSeq" id="XP_050469012.1">
    <property type="nucleotide sequence ID" value="XM_050613178.1"/>
</dbReference>
<feature type="compositionally biased region" description="Basic and acidic residues" evidence="1">
    <location>
        <begin position="30"/>
        <end position="55"/>
    </location>
</feature>
<evidence type="ECO:0000256" key="1">
    <source>
        <dbReference type="SAM" id="MobiDB-lite"/>
    </source>
</evidence>
<dbReference type="GeneID" id="74896902"/>
<keyword evidence="2" id="KW-0732">Signal</keyword>
<reference evidence="4" key="2">
    <citation type="journal article" date="2009" name="Fungal Genet. Biol.">
        <title>The 2008 update of the Aspergillus nidulans genome annotation: a community effort.</title>
        <authorList>
            <person name="Wortman J.R."/>
            <person name="Gilsenan J.M."/>
            <person name="Joardar V."/>
            <person name="Deegan J."/>
            <person name="Clutterbuck J."/>
            <person name="Andersen M.R."/>
            <person name="Archer D."/>
            <person name="Bencina M."/>
            <person name="Braus G."/>
            <person name="Coutinho P."/>
            <person name="von Dohren H."/>
            <person name="Doonan J."/>
            <person name="Driessen A.J."/>
            <person name="Durek P."/>
            <person name="Espeso E."/>
            <person name="Fekete E."/>
            <person name="Flipphi M."/>
            <person name="Estrada C.G."/>
            <person name="Geysens S."/>
            <person name="Goldman G."/>
            <person name="de Groot P.W."/>
            <person name="Hansen K."/>
            <person name="Harris S.D."/>
            <person name="Heinekamp T."/>
            <person name="Helmstaedt K."/>
            <person name="Henrissat B."/>
            <person name="Hofmann G."/>
            <person name="Homan T."/>
            <person name="Horio T."/>
            <person name="Horiuchi H."/>
            <person name="James S."/>
            <person name="Jones M."/>
            <person name="Karaffa L."/>
            <person name="Karanyi Z."/>
            <person name="Kato M."/>
            <person name="Keller N."/>
            <person name="Kelly D.E."/>
            <person name="Kiel J.A."/>
            <person name="Kim J.M."/>
            <person name="van der Klei I.J."/>
            <person name="Klis F.M."/>
            <person name="Kovalchuk A."/>
            <person name="Krasevec N."/>
            <person name="Kubicek C.P."/>
            <person name="Liu B."/>
            <person name="Maccabe A."/>
            <person name="Meyer V."/>
            <person name="Mirabito P."/>
            <person name="Miskei M."/>
            <person name="Mos M."/>
            <person name="Mullins J."/>
            <person name="Nelson D.R."/>
            <person name="Nielsen J."/>
            <person name="Oakley B.R."/>
            <person name="Osmani S.A."/>
            <person name="Pakula T."/>
            <person name="Paszewski A."/>
            <person name="Paulsen I."/>
            <person name="Pilsyk S."/>
            <person name="Pocsi I."/>
            <person name="Punt P.J."/>
            <person name="Ram A.F."/>
            <person name="Ren Q."/>
            <person name="Robellet X."/>
            <person name="Robson G."/>
            <person name="Seiboth B."/>
            <person name="van Solingen P."/>
            <person name="Specht T."/>
            <person name="Sun J."/>
            <person name="Taheri-Talesh N."/>
            <person name="Takeshita N."/>
            <person name="Ussery D."/>
            <person name="vanKuyk P.A."/>
            <person name="Visser H."/>
            <person name="van de Vondervoort P.J."/>
            <person name="de Vries R.P."/>
            <person name="Walton J."/>
            <person name="Xiang X."/>
            <person name="Xiong Y."/>
            <person name="Zeng A.P."/>
            <person name="Brandt B.W."/>
            <person name="Cornell M.J."/>
            <person name="van den Hondel C.A."/>
            <person name="Visser J."/>
            <person name="Oliver S.G."/>
            <person name="Turner G."/>
        </authorList>
    </citation>
    <scope>GENOME REANNOTATION</scope>
    <source>
        <strain evidence="4">FGSC A4 / ATCC 38163 / CBS 112.46 / NRRL 194 / M139</strain>
    </source>
</reference>
<name>C8VSH0_EMENI</name>
<feature type="signal peptide" evidence="2">
    <location>
        <begin position="1"/>
        <end position="20"/>
    </location>
</feature>
<reference evidence="4" key="1">
    <citation type="journal article" date="2005" name="Nature">
        <title>Sequencing of Aspergillus nidulans and comparative analysis with A. fumigatus and A. oryzae.</title>
        <authorList>
            <person name="Galagan J.E."/>
            <person name="Calvo S.E."/>
            <person name="Cuomo C."/>
            <person name="Ma L.J."/>
            <person name="Wortman J.R."/>
            <person name="Batzoglou S."/>
            <person name="Lee S.I."/>
            <person name="Basturkmen M."/>
            <person name="Spevak C.C."/>
            <person name="Clutterbuck J."/>
            <person name="Kapitonov V."/>
            <person name="Jurka J."/>
            <person name="Scazzocchio C."/>
            <person name="Farman M."/>
            <person name="Butler J."/>
            <person name="Purcell S."/>
            <person name="Harris S."/>
            <person name="Braus G.H."/>
            <person name="Draht O."/>
            <person name="Busch S."/>
            <person name="D'Enfert C."/>
            <person name="Bouchier C."/>
            <person name="Goldman G.H."/>
            <person name="Bell-Pedersen D."/>
            <person name="Griffiths-Jones S."/>
            <person name="Doonan J.H."/>
            <person name="Yu J."/>
            <person name="Vienken K."/>
            <person name="Pain A."/>
            <person name="Freitag M."/>
            <person name="Selker E.U."/>
            <person name="Archer D.B."/>
            <person name="Penalva M.A."/>
            <person name="Oakley B.R."/>
            <person name="Momany M."/>
            <person name="Tanaka T."/>
            <person name="Kumagai T."/>
            <person name="Asai K."/>
            <person name="Machida M."/>
            <person name="Nierman W.C."/>
            <person name="Denning D.W."/>
            <person name="Caddick M."/>
            <person name="Hynes M."/>
            <person name="Paoletti M."/>
            <person name="Fischer R."/>
            <person name="Miller B."/>
            <person name="Dyer P."/>
            <person name="Sachs M.S."/>
            <person name="Osmani S.A."/>
            <person name="Birren B.W."/>
        </authorList>
    </citation>
    <scope>NUCLEOTIDE SEQUENCE [LARGE SCALE GENOMIC DNA]</scope>
    <source>
        <strain evidence="4">FGSC A4 / ATCC 38163 / CBS 112.46 / NRRL 194 / M139</strain>
    </source>
</reference>
<feature type="chain" id="PRO_5002993213" evidence="2">
    <location>
        <begin position="21"/>
        <end position="71"/>
    </location>
</feature>
<keyword evidence="4" id="KW-1185">Reference proteome</keyword>
<sequence length="71" mass="7740">MQITVHLMFGVLHLFTSIQAGPYNACILRNGKDSKRTDGQKDLDSKNEANGKGEMDVDYSGETTSGLTMTT</sequence>
<organism evidence="3 4">
    <name type="scientific">Emericella nidulans (strain FGSC A4 / ATCC 38163 / CBS 112.46 / NRRL 194 / M139)</name>
    <name type="common">Aspergillus nidulans</name>
    <dbReference type="NCBI Taxonomy" id="227321"/>
    <lineage>
        <taxon>Eukaryota</taxon>
        <taxon>Fungi</taxon>
        <taxon>Dikarya</taxon>
        <taxon>Ascomycota</taxon>
        <taxon>Pezizomycotina</taxon>
        <taxon>Eurotiomycetes</taxon>
        <taxon>Eurotiomycetidae</taxon>
        <taxon>Eurotiales</taxon>
        <taxon>Aspergillaceae</taxon>
        <taxon>Aspergillus</taxon>
        <taxon>Aspergillus subgen. Nidulantes</taxon>
    </lineage>
</organism>
<dbReference type="Proteomes" id="UP000000560">
    <property type="component" value="Chromosome VIII"/>
</dbReference>
<feature type="region of interest" description="Disordered" evidence="1">
    <location>
        <begin position="29"/>
        <end position="71"/>
    </location>
</feature>
<evidence type="ECO:0000313" key="4">
    <source>
        <dbReference type="Proteomes" id="UP000000560"/>
    </source>
</evidence>
<proteinExistence type="predicted"/>
<evidence type="ECO:0000256" key="2">
    <source>
        <dbReference type="SAM" id="SignalP"/>
    </source>
</evidence>
<feature type="compositionally biased region" description="Polar residues" evidence="1">
    <location>
        <begin position="61"/>
        <end position="71"/>
    </location>
</feature>
<evidence type="ECO:0000313" key="3">
    <source>
        <dbReference type="EMBL" id="CBF87821.1"/>
    </source>
</evidence>
<dbReference type="EMBL" id="BN001308">
    <property type="protein sequence ID" value="CBF87821.1"/>
    <property type="molecule type" value="Genomic_DNA"/>
</dbReference>